<dbReference type="Proteomes" id="UP000595254">
    <property type="component" value="Chromosome"/>
</dbReference>
<protein>
    <recommendedName>
        <fullName evidence="3">DinB-like domain-containing protein</fullName>
    </recommendedName>
</protein>
<dbReference type="KEGG" id="ppsr:I6J18_23110"/>
<sequence length="149" mass="16668">MMNDGIMTLLSETFEGPKGNGSWFTESKPGSGLFGTIDLLSTEEASVLVEGVTIAAHTDHTRYHLWANNQLLEGKEQDFNWEESWKIGAVGNDEWEQIKNGLHREYLKMSEHISEEKNLKPSTATILISALAHAAYHLGAIRQMIKVVK</sequence>
<organism evidence="1 2">
    <name type="scientific">Peribacillus psychrosaccharolyticus</name>
    <name type="common">Bacillus psychrosaccharolyticus</name>
    <dbReference type="NCBI Taxonomy" id="1407"/>
    <lineage>
        <taxon>Bacteria</taxon>
        <taxon>Bacillati</taxon>
        <taxon>Bacillota</taxon>
        <taxon>Bacilli</taxon>
        <taxon>Bacillales</taxon>
        <taxon>Bacillaceae</taxon>
        <taxon>Peribacillus</taxon>
    </lineage>
</organism>
<gene>
    <name evidence="1" type="ORF">I6J18_23110</name>
</gene>
<dbReference type="RefSeq" id="WP_040374772.1">
    <property type="nucleotide sequence ID" value="NZ_CP068053.1"/>
</dbReference>
<proteinExistence type="predicted"/>
<evidence type="ECO:0000313" key="1">
    <source>
        <dbReference type="EMBL" id="QQT00411.1"/>
    </source>
</evidence>
<reference evidence="1 2" key="1">
    <citation type="submission" date="2021-01" db="EMBL/GenBank/DDBJ databases">
        <title>FDA dAtabase for Regulatory Grade micrObial Sequences (FDA-ARGOS): Supporting development and validation of Infectious Disease Dx tests.</title>
        <authorList>
            <person name="Nelson B."/>
            <person name="Plummer A."/>
            <person name="Tallon L."/>
            <person name="Sadzewicz L."/>
            <person name="Zhao X."/>
            <person name="Boylan J."/>
            <person name="Ott S."/>
            <person name="Bowen H."/>
            <person name="Vavikolanu K."/>
            <person name="Mehta A."/>
            <person name="Aluvathingal J."/>
            <person name="Nadendla S."/>
            <person name="Myers T."/>
            <person name="Yan Y."/>
            <person name="Sichtig H."/>
        </authorList>
    </citation>
    <scope>NUCLEOTIDE SEQUENCE [LARGE SCALE GENOMIC DNA]</scope>
    <source>
        <strain evidence="1 2">FDAARGOS_1161</strain>
    </source>
</reference>
<evidence type="ECO:0008006" key="3">
    <source>
        <dbReference type="Google" id="ProtNLM"/>
    </source>
</evidence>
<keyword evidence="2" id="KW-1185">Reference proteome</keyword>
<name>A0A974NM32_PERPY</name>
<dbReference type="AlphaFoldDB" id="A0A974NM32"/>
<dbReference type="EMBL" id="CP068053">
    <property type="protein sequence ID" value="QQT00411.1"/>
    <property type="molecule type" value="Genomic_DNA"/>
</dbReference>
<accession>A0A974NM32</accession>
<evidence type="ECO:0000313" key="2">
    <source>
        <dbReference type="Proteomes" id="UP000595254"/>
    </source>
</evidence>